<evidence type="ECO:0000259" key="6">
    <source>
        <dbReference type="Pfam" id="PF04542"/>
    </source>
</evidence>
<dbReference type="NCBIfam" id="TIGR02937">
    <property type="entry name" value="sigma70-ECF"/>
    <property type="match status" value="1"/>
</dbReference>
<dbReference type="PANTHER" id="PTHR43133">
    <property type="entry name" value="RNA POLYMERASE ECF-TYPE SIGMA FACTO"/>
    <property type="match status" value="1"/>
</dbReference>
<proteinExistence type="inferred from homology"/>
<comment type="similarity">
    <text evidence="1">Belongs to the sigma-70 factor family. ECF subfamily.</text>
</comment>
<keyword evidence="9" id="KW-1185">Reference proteome</keyword>
<evidence type="ECO:0000256" key="4">
    <source>
        <dbReference type="ARBA" id="ARBA00023125"/>
    </source>
</evidence>
<dbReference type="PANTHER" id="PTHR43133:SF50">
    <property type="entry name" value="ECF RNA POLYMERASE SIGMA FACTOR SIGM"/>
    <property type="match status" value="1"/>
</dbReference>
<sequence length="171" mass="19187">MTFDEYLTNCLPTLLRYATVVTCDPHLAQDVVQEVLARAQPRWQRICAMEQPGAYLKRMVLNEFLTLRRRLAARRPALLPRDALAVADPAAAVIERQHLLWHIARLPPRQRAVIALRFYEDLTDIEIATLLECRLGTVRSLSSRAIATLRASLWAQSAPVGVPGMEGLAHG</sequence>
<dbReference type="InterPro" id="IPR013324">
    <property type="entry name" value="RNA_pol_sigma_r3/r4-like"/>
</dbReference>
<evidence type="ECO:0000259" key="7">
    <source>
        <dbReference type="Pfam" id="PF04545"/>
    </source>
</evidence>
<dbReference type="GO" id="GO:0003677">
    <property type="term" value="F:DNA binding"/>
    <property type="evidence" value="ECO:0007669"/>
    <property type="project" value="UniProtKB-KW"/>
</dbReference>
<keyword evidence="5" id="KW-0804">Transcription</keyword>
<dbReference type="InterPro" id="IPR014284">
    <property type="entry name" value="RNA_pol_sigma-70_dom"/>
</dbReference>
<feature type="domain" description="RNA polymerase sigma-70 region 4" evidence="7">
    <location>
        <begin position="103"/>
        <end position="151"/>
    </location>
</feature>
<dbReference type="Pfam" id="PF04545">
    <property type="entry name" value="Sigma70_r4"/>
    <property type="match status" value="1"/>
</dbReference>
<keyword evidence="4" id="KW-0238">DNA-binding</keyword>
<dbReference type="InterPro" id="IPR036388">
    <property type="entry name" value="WH-like_DNA-bd_sf"/>
</dbReference>
<evidence type="ECO:0000256" key="1">
    <source>
        <dbReference type="ARBA" id="ARBA00010641"/>
    </source>
</evidence>
<evidence type="ECO:0000313" key="8">
    <source>
        <dbReference type="EMBL" id="GIG14526.1"/>
    </source>
</evidence>
<dbReference type="GO" id="GO:0006352">
    <property type="term" value="P:DNA-templated transcription initiation"/>
    <property type="evidence" value="ECO:0007669"/>
    <property type="project" value="InterPro"/>
</dbReference>
<evidence type="ECO:0000313" key="9">
    <source>
        <dbReference type="Proteomes" id="UP000660339"/>
    </source>
</evidence>
<dbReference type="Gene3D" id="1.10.1740.10">
    <property type="match status" value="1"/>
</dbReference>
<gene>
    <name evidence="8" type="ORF">Cme02nite_28580</name>
</gene>
<dbReference type="InterPro" id="IPR039425">
    <property type="entry name" value="RNA_pol_sigma-70-like"/>
</dbReference>
<name>A0A8J3LG46_9ACTN</name>
<dbReference type="InterPro" id="IPR007627">
    <property type="entry name" value="RNA_pol_sigma70_r2"/>
</dbReference>
<protein>
    <submittedName>
        <fullName evidence="8">RNA polymerase sigma24 factor</fullName>
    </submittedName>
</protein>
<evidence type="ECO:0000256" key="5">
    <source>
        <dbReference type="ARBA" id="ARBA00023163"/>
    </source>
</evidence>
<comment type="caution">
    <text evidence="8">The sequence shown here is derived from an EMBL/GenBank/DDBJ whole genome shotgun (WGS) entry which is preliminary data.</text>
</comment>
<feature type="domain" description="RNA polymerase sigma-70 region 2" evidence="6">
    <location>
        <begin position="10"/>
        <end position="72"/>
    </location>
</feature>
<keyword evidence="2" id="KW-0805">Transcription regulation</keyword>
<organism evidence="8 9">
    <name type="scientific">Catellatospora methionotrophica</name>
    <dbReference type="NCBI Taxonomy" id="121620"/>
    <lineage>
        <taxon>Bacteria</taxon>
        <taxon>Bacillati</taxon>
        <taxon>Actinomycetota</taxon>
        <taxon>Actinomycetes</taxon>
        <taxon>Micromonosporales</taxon>
        <taxon>Micromonosporaceae</taxon>
        <taxon>Catellatospora</taxon>
    </lineage>
</organism>
<reference evidence="8" key="1">
    <citation type="submission" date="2021-01" db="EMBL/GenBank/DDBJ databases">
        <title>Whole genome shotgun sequence of Catellatospora methionotrophica NBRC 14553.</title>
        <authorList>
            <person name="Komaki H."/>
            <person name="Tamura T."/>
        </authorList>
    </citation>
    <scope>NUCLEOTIDE SEQUENCE</scope>
    <source>
        <strain evidence="8">NBRC 14553</strain>
    </source>
</reference>
<dbReference type="Pfam" id="PF04542">
    <property type="entry name" value="Sigma70_r2"/>
    <property type="match status" value="1"/>
</dbReference>
<accession>A0A8J3LG46</accession>
<dbReference type="Proteomes" id="UP000660339">
    <property type="component" value="Unassembled WGS sequence"/>
</dbReference>
<dbReference type="InterPro" id="IPR007630">
    <property type="entry name" value="RNA_pol_sigma70_r4"/>
</dbReference>
<evidence type="ECO:0000256" key="2">
    <source>
        <dbReference type="ARBA" id="ARBA00023015"/>
    </source>
</evidence>
<keyword evidence="3" id="KW-0731">Sigma factor</keyword>
<dbReference type="CDD" id="cd06171">
    <property type="entry name" value="Sigma70_r4"/>
    <property type="match status" value="1"/>
</dbReference>
<dbReference type="AlphaFoldDB" id="A0A8J3LG46"/>
<dbReference type="SUPFAM" id="SSF88659">
    <property type="entry name" value="Sigma3 and sigma4 domains of RNA polymerase sigma factors"/>
    <property type="match status" value="1"/>
</dbReference>
<dbReference type="EMBL" id="BONJ01000014">
    <property type="protein sequence ID" value="GIG14526.1"/>
    <property type="molecule type" value="Genomic_DNA"/>
</dbReference>
<dbReference type="Gene3D" id="1.10.10.10">
    <property type="entry name" value="Winged helix-like DNA-binding domain superfamily/Winged helix DNA-binding domain"/>
    <property type="match status" value="1"/>
</dbReference>
<dbReference type="InterPro" id="IPR013325">
    <property type="entry name" value="RNA_pol_sigma_r2"/>
</dbReference>
<dbReference type="SUPFAM" id="SSF88946">
    <property type="entry name" value="Sigma2 domain of RNA polymerase sigma factors"/>
    <property type="match status" value="1"/>
</dbReference>
<dbReference type="RefSeq" id="WP_166377863.1">
    <property type="nucleotide sequence ID" value="NZ_BAAATT010000007.1"/>
</dbReference>
<dbReference type="GO" id="GO:0016987">
    <property type="term" value="F:sigma factor activity"/>
    <property type="evidence" value="ECO:0007669"/>
    <property type="project" value="UniProtKB-KW"/>
</dbReference>
<evidence type="ECO:0000256" key="3">
    <source>
        <dbReference type="ARBA" id="ARBA00023082"/>
    </source>
</evidence>